<evidence type="ECO:0000313" key="1">
    <source>
        <dbReference type="EMBL" id="XBW04870.1"/>
    </source>
</evidence>
<dbReference type="EMBL" id="CP132970">
    <property type="protein sequence ID" value="XBW04870.1"/>
    <property type="molecule type" value="Genomic_DNA"/>
</dbReference>
<gene>
    <name evidence="1" type="ORF">RBB84_02500</name>
</gene>
<dbReference type="AlphaFoldDB" id="A0AAU7UZL5"/>
<dbReference type="KEGG" id="rhox:RBB84_02500"/>
<sequence length="51" mass="5852">MEVVTISREALDRLLADSKLLAHKMEVERRRNERYRLRKAAKAAQAEEAGA</sequence>
<dbReference type="RefSeq" id="WP_156666066.1">
    <property type="nucleotide sequence ID" value="NZ_CP132970.1"/>
</dbReference>
<protein>
    <submittedName>
        <fullName evidence="1">Uncharacterized protein</fullName>
    </submittedName>
</protein>
<organism evidence="1">
    <name type="scientific">Rhodococcus sp. D-6</name>
    <dbReference type="NCBI Taxonomy" id="1387842"/>
    <lineage>
        <taxon>Bacteria</taxon>
        <taxon>Bacillati</taxon>
        <taxon>Actinomycetota</taxon>
        <taxon>Actinomycetes</taxon>
        <taxon>Mycobacteriales</taxon>
        <taxon>Nocardiaceae</taxon>
        <taxon>Rhodococcus</taxon>
    </lineage>
</organism>
<accession>A0AAU7UZL5</accession>
<reference evidence="1" key="1">
    <citation type="submission" date="2023-08" db="EMBL/GenBank/DDBJ databases">
        <title>The novel hydrolase IpcH responsible for the initial isoprocarb degradation step in Rhodococcus sp. D-6.</title>
        <authorList>
            <person name="Zhu Q."/>
        </authorList>
    </citation>
    <scope>NUCLEOTIDE SEQUENCE</scope>
    <source>
        <strain evidence="1">D-6</strain>
    </source>
</reference>
<name>A0AAU7UZL5_9NOCA</name>
<proteinExistence type="predicted"/>